<evidence type="ECO:0000313" key="2">
    <source>
        <dbReference type="EMBL" id="CAB9513356.1"/>
    </source>
</evidence>
<organism evidence="2 3">
    <name type="scientific">Seminavis robusta</name>
    <dbReference type="NCBI Taxonomy" id="568900"/>
    <lineage>
        <taxon>Eukaryota</taxon>
        <taxon>Sar</taxon>
        <taxon>Stramenopiles</taxon>
        <taxon>Ochrophyta</taxon>
        <taxon>Bacillariophyta</taxon>
        <taxon>Bacillariophyceae</taxon>
        <taxon>Bacillariophycidae</taxon>
        <taxon>Naviculales</taxon>
        <taxon>Naviculaceae</taxon>
        <taxon>Seminavis</taxon>
    </lineage>
</organism>
<comment type="caution">
    <text evidence="2">The sequence shown here is derived from an EMBL/GenBank/DDBJ whole genome shotgun (WGS) entry which is preliminary data.</text>
</comment>
<dbReference type="Proteomes" id="UP001153069">
    <property type="component" value="Unassembled WGS sequence"/>
</dbReference>
<keyword evidence="3" id="KW-1185">Reference proteome</keyword>
<evidence type="ECO:0000313" key="3">
    <source>
        <dbReference type="Proteomes" id="UP001153069"/>
    </source>
</evidence>
<name>A0A9N8HGM9_9STRA</name>
<feature type="non-terminal residue" evidence="2">
    <location>
        <position position="150"/>
    </location>
</feature>
<proteinExistence type="predicted"/>
<feature type="region of interest" description="Disordered" evidence="1">
    <location>
        <begin position="1"/>
        <end position="27"/>
    </location>
</feature>
<sequence>MMMQEKPKEKKKAKDRDNILLSSDSDDSIDTRRQILSARARAAQEAADTEAALADAAVRRRRKGELSLAQTLDSSDEALAAIAVARRRKAKLSLSQAVESSEEDEEDNTLEEDTPLLAQLTEEEAKARYEEAQKPKQMSRLQQKHQLQDK</sequence>
<feature type="compositionally biased region" description="Basic and acidic residues" evidence="1">
    <location>
        <begin position="123"/>
        <end position="134"/>
    </location>
</feature>
<feature type="compositionally biased region" description="Basic and acidic residues" evidence="1">
    <location>
        <begin position="1"/>
        <end position="18"/>
    </location>
</feature>
<accession>A0A9N8HGM9</accession>
<feature type="compositionally biased region" description="Polar residues" evidence="1">
    <location>
        <begin position="139"/>
        <end position="150"/>
    </location>
</feature>
<protein>
    <submittedName>
        <fullName evidence="2">Uncharacterized protein</fullName>
    </submittedName>
</protein>
<reference evidence="2" key="1">
    <citation type="submission" date="2020-06" db="EMBL/GenBank/DDBJ databases">
        <authorList>
            <consortium name="Plant Systems Biology data submission"/>
        </authorList>
    </citation>
    <scope>NUCLEOTIDE SEQUENCE</scope>
    <source>
        <strain evidence="2">D6</strain>
    </source>
</reference>
<dbReference type="EMBL" id="CAICTM010000586">
    <property type="protein sequence ID" value="CAB9513356.1"/>
    <property type="molecule type" value="Genomic_DNA"/>
</dbReference>
<feature type="region of interest" description="Disordered" evidence="1">
    <location>
        <begin position="92"/>
        <end position="150"/>
    </location>
</feature>
<feature type="compositionally biased region" description="Acidic residues" evidence="1">
    <location>
        <begin position="100"/>
        <end position="114"/>
    </location>
</feature>
<dbReference type="OrthoDB" id="56570at2759"/>
<dbReference type="AlphaFoldDB" id="A0A9N8HGM9"/>
<evidence type="ECO:0000256" key="1">
    <source>
        <dbReference type="SAM" id="MobiDB-lite"/>
    </source>
</evidence>
<gene>
    <name evidence="2" type="ORF">SEMRO_587_G171240.1</name>
</gene>